<evidence type="ECO:0000313" key="7">
    <source>
        <dbReference type="EMBL" id="KAH3715069.1"/>
    </source>
</evidence>
<name>A0A9D4HET1_DREPO</name>
<dbReference type="AlphaFoldDB" id="A0A9D4HET1"/>
<feature type="transmembrane region" description="Helical" evidence="6">
    <location>
        <begin position="6"/>
        <end position="29"/>
    </location>
</feature>
<evidence type="ECO:0000256" key="3">
    <source>
        <dbReference type="ARBA" id="ARBA00022729"/>
    </source>
</evidence>
<dbReference type="Proteomes" id="UP000828390">
    <property type="component" value="Unassembled WGS sequence"/>
</dbReference>
<comment type="caution">
    <text evidence="7">The sequence shown here is derived from an EMBL/GenBank/DDBJ whole genome shotgun (WGS) entry which is preliminary data.</text>
</comment>
<dbReference type="EMBL" id="JAIWYP010000013">
    <property type="protein sequence ID" value="KAH3715069.1"/>
    <property type="molecule type" value="Genomic_DNA"/>
</dbReference>
<keyword evidence="3" id="KW-0732">Signal</keyword>
<keyword evidence="5 6" id="KW-0472">Membrane</keyword>
<reference evidence="7" key="2">
    <citation type="submission" date="2020-11" db="EMBL/GenBank/DDBJ databases">
        <authorList>
            <person name="McCartney M.A."/>
            <person name="Auch B."/>
            <person name="Kono T."/>
            <person name="Mallez S."/>
            <person name="Becker A."/>
            <person name="Gohl D.M."/>
            <person name="Silverstein K.A.T."/>
            <person name="Koren S."/>
            <person name="Bechman K.B."/>
            <person name="Herman A."/>
            <person name="Abrahante J.E."/>
            <person name="Garbe J."/>
        </authorList>
    </citation>
    <scope>NUCLEOTIDE SEQUENCE</scope>
    <source>
        <strain evidence="7">Duluth1</strain>
        <tissue evidence="7">Whole animal</tissue>
    </source>
</reference>
<dbReference type="InterPro" id="IPR018939">
    <property type="entry name" value="Autophagy-rel_prot_27"/>
</dbReference>
<accession>A0A9D4HET1</accession>
<evidence type="ECO:0000256" key="4">
    <source>
        <dbReference type="ARBA" id="ARBA00022989"/>
    </source>
</evidence>
<evidence type="ECO:0000256" key="1">
    <source>
        <dbReference type="ARBA" id="ARBA00004167"/>
    </source>
</evidence>
<dbReference type="Pfam" id="PF09451">
    <property type="entry name" value="ATG27"/>
    <property type="match status" value="1"/>
</dbReference>
<evidence type="ECO:0000256" key="6">
    <source>
        <dbReference type="SAM" id="Phobius"/>
    </source>
</evidence>
<comment type="subcellular location">
    <subcellularLocation>
        <location evidence="1">Membrane</location>
        <topology evidence="1">Single-pass membrane protein</topology>
    </subcellularLocation>
</comment>
<evidence type="ECO:0000256" key="5">
    <source>
        <dbReference type="ARBA" id="ARBA00023136"/>
    </source>
</evidence>
<keyword evidence="4 6" id="KW-1133">Transmembrane helix</keyword>
<evidence type="ECO:0000313" key="8">
    <source>
        <dbReference type="Proteomes" id="UP000828390"/>
    </source>
</evidence>
<keyword evidence="2 6" id="KW-0812">Transmembrane</keyword>
<proteinExistence type="predicted"/>
<reference evidence="7" key="1">
    <citation type="journal article" date="2019" name="bioRxiv">
        <title>The Genome of the Zebra Mussel, Dreissena polymorpha: A Resource for Invasive Species Research.</title>
        <authorList>
            <person name="McCartney M.A."/>
            <person name="Auch B."/>
            <person name="Kono T."/>
            <person name="Mallez S."/>
            <person name="Zhang Y."/>
            <person name="Obille A."/>
            <person name="Becker A."/>
            <person name="Abrahante J.E."/>
            <person name="Garbe J."/>
            <person name="Badalamenti J.P."/>
            <person name="Herman A."/>
            <person name="Mangelson H."/>
            <person name="Liachko I."/>
            <person name="Sullivan S."/>
            <person name="Sone E.D."/>
            <person name="Koren S."/>
            <person name="Silverstein K.A.T."/>
            <person name="Beckman K.B."/>
            <person name="Gohl D.M."/>
        </authorList>
    </citation>
    <scope>NUCLEOTIDE SEQUENCE</scope>
    <source>
        <strain evidence="7">Duluth1</strain>
        <tissue evidence="7">Whole animal</tissue>
    </source>
</reference>
<sequence length="79" mass="8859">MVTKRLYASIAWCTWDMLFFVFLFVYFVAGMLFMKFGRGAVGTEVIPNYGFWSSLPGLIKEGVAFTCSGCKADTSYAKI</sequence>
<organism evidence="7 8">
    <name type="scientific">Dreissena polymorpha</name>
    <name type="common">Zebra mussel</name>
    <name type="synonym">Mytilus polymorpha</name>
    <dbReference type="NCBI Taxonomy" id="45954"/>
    <lineage>
        <taxon>Eukaryota</taxon>
        <taxon>Metazoa</taxon>
        <taxon>Spiralia</taxon>
        <taxon>Lophotrochozoa</taxon>
        <taxon>Mollusca</taxon>
        <taxon>Bivalvia</taxon>
        <taxon>Autobranchia</taxon>
        <taxon>Heteroconchia</taxon>
        <taxon>Euheterodonta</taxon>
        <taxon>Imparidentia</taxon>
        <taxon>Neoheterodontei</taxon>
        <taxon>Myida</taxon>
        <taxon>Dreissenoidea</taxon>
        <taxon>Dreissenidae</taxon>
        <taxon>Dreissena</taxon>
    </lineage>
</organism>
<protein>
    <submittedName>
        <fullName evidence="7">Uncharacterized protein</fullName>
    </submittedName>
</protein>
<evidence type="ECO:0000256" key="2">
    <source>
        <dbReference type="ARBA" id="ARBA00022692"/>
    </source>
</evidence>
<keyword evidence="8" id="KW-1185">Reference proteome</keyword>
<gene>
    <name evidence="7" type="ORF">DPMN_057773</name>
</gene>